<reference evidence="3 4" key="1">
    <citation type="journal article" date="2019" name="Nat. Microbiol.">
        <title>Mediterranean grassland soil C-N compound turnover is dependent on rainfall and depth, and is mediated by genomically divergent microorganisms.</title>
        <authorList>
            <person name="Diamond S."/>
            <person name="Andeer P.F."/>
            <person name="Li Z."/>
            <person name="Crits-Christoph A."/>
            <person name="Burstein D."/>
            <person name="Anantharaman K."/>
            <person name="Lane K.R."/>
            <person name="Thomas B.C."/>
            <person name="Pan C."/>
            <person name="Northen T.R."/>
            <person name="Banfield J.F."/>
        </authorList>
    </citation>
    <scope>NUCLEOTIDE SEQUENCE [LARGE SCALE GENOMIC DNA]</scope>
    <source>
        <strain evidence="3">NP_3</strain>
    </source>
</reference>
<proteinExistence type="predicted"/>
<dbReference type="SMART" id="SM00849">
    <property type="entry name" value="Lactamase_B"/>
    <property type="match status" value="1"/>
</dbReference>
<dbReference type="GO" id="GO:0016787">
    <property type="term" value="F:hydrolase activity"/>
    <property type="evidence" value="ECO:0007669"/>
    <property type="project" value="UniProtKB-KW"/>
</dbReference>
<dbReference type="InterPro" id="IPR036388">
    <property type="entry name" value="WH-like_DNA-bd_sf"/>
</dbReference>
<dbReference type="CDD" id="cd16278">
    <property type="entry name" value="metallo-hydrolase-like_MBL-fold"/>
    <property type="match status" value="1"/>
</dbReference>
<evidence type="ECO:0000256" key="1">
    <source>
        <dbReference type="SAM" id="MobiDB-lite"/>
    </source>
</evidence>
<sequence length="318" mass="33542">MGGRVRRSGRRRTARRERGDPGARRAAPGRTVARPPGTPRSRRRGGPISTEAASPHREPGAPGGGFEVVTAANPSPYTLAGTNTYLIGRSGEAVVIDPGPEDPSHVAAVLDRAGAPGRRVALILVSHGHSDHLGAADRLAHETGAPVRRWGAGTNPLRDEELLPADGGGVRVLYTPGHAQDHVVFYWIGPAVLFSGDLLLGTGTVQVTPPGGSMQDYLRSLERVAALALTLIAPGHGPVIRDPRARIAEYLAHRRERERQIIEALAAGPRSAADLAEAIYAGLDPRLRRAAEGTVLAHLEKLVAEGRARRVGGRFAGA</sequence>
<dbReference type="InterPro" id="IPR036866">
    <property type="entry name" value="RibonucZ/Hydroxyglut_hydro"/>
</dbReference>
<organism evidence="3 4">
    <name type="scientific">Candidatus Segetimicrobium genomatis</name>
    <dbReference type="NCBI Taxonomy" id="2569760"/>
    <lineage>
        <taxon>Bacteria</taxon>
        <taxon>Bacillati</taxon>
        <taxon>Candidatus Sysuimicrobiota</taxon>
        <taxon>Candidatus Sysuimicrobiia</taxon>
        <taxon>Candidatus Sysuimicrobiales</taxon>
        <taxon>Candidatus Segetimicrobiaceae</taxon>
        <taxon>Candidatus Segetimicrobium</taxon>
    </lineage>
</organism>
<feature type="compositionally biased region" description="Basic residues" evidence="1">
    <location>
        <begin position="1"/>
        <end position="15"/>
    </location>
</feature>
<dbReference type="PANTHER" id="PTHR23131">
    <property type="entry name" value="ENDORIBONUCLEASE LACTB2"/>
    <property type="match status" value="1"/>
</dbReference>
<dbReference type="PANTHER" id="PTHR23131:SF0">
    <property type="entry name" value="ENDORIBONUCLEASE LACTB2"/>
    <property type="match status" value="1"/>
</dbReference>
<feature type="region of interest" description="Disordered" evidence="1">
    <location>
        <begin position="1"/>
        <end position="68"/>
    </location>
</feature>
<name>A0A537JXJ1_9BACT</name>
<evidence type="ECO:0000313" key="4">
    <source>
        <dbReference type="Proteomes" id="UP000318509"/>
    </source>
</evidence>
<dbReference type="Gene3D" id="3.60.15.10">
    <property type="entry name" value="Ribonuclease Z/Hydroxyacylglutathione hydrolase-like"/>
    <property type="match status" value="1"/>
</dbReference>
<protein>
    <submittedName>
        <fullName evidence="3">MBL fold metallo-hydrolase</fullName>
    </submittedName>
</protein>
<dbReference type="SUPFAM" id="SSF56281">
    <property type="entry name" value="Metallo-hydrolase/oxidoreductase"/>
    <property type="match status" value="1"/>
</dbReference>
<dbReference type="AlphaFoldDB" id="A0A537JXJ1"/>
<dbReference type="Proteomes" id="UP000318509">
    <property type="component" value="Unassembled WGS sequence"/>
</dbReference>
<dbReference type="InterPro" id="IPR041516">
    <property type="entry name" value="LACTB2_WH"/>
</dbReference>
<dbReference type="Gene3D" id="1.10.10.10">
    <property type="entry name" value="Winged helix-like DNA-binding domain superfamily/Winged helix DNA-binding domain"/>
    <property type="match status" value="1"/>
</dbReference>
<dbReference type="Pfam" id="PF17778">
    <property type="entry name" value="WHD_BLACT"/>
    <property type="match status" value="1"/>
</dbReference>
<dbReference type="EMBL" id="VBAK01000149">
    <property type="protein sequence ID" value="TMI87916.1"/>
    <property type="molecule type" value="Genomic_DNA"/>
</dbReference>
<feature type="domain" description="Metallo-beta-lactamase" evidence="2">
    <location>
        <begin position="81"/>
        <end position="236"/>
    </location>
</feature>
<dbReference type="InterPro" id="IPR001279">
    <property type="entry name" value="Metallo-B-lactamas"/>
</dbReference>
<gene>
    <name evidence="3" type="ORF">E6H00_14225</name>
</gene>
<accession>A0A537JXJ1</accession>
<keyword evidence="3" id="KW-0378">Hydrolase</keyword>
<comment type="caution">
    <text evidence="3">The sequence shown here is derived from an EMBL/GenBank/DDBJ whole genome shotgun (WGS) entry which is preliminary data.</text>
</comment>
<dbReference type="Pfam" id="PF00753">
    <property type="entry name" value="Lactamase_B"/>
    <property type="match status" value="2"/>
</dbReference>
<evidence type="ECO:0000259" key="2">
    <source>
        <dbReference type="SMART" id="SM00849"/>
    </source>
</evidence>
<evidence type="ECO:0000313" key="3">
    <source>
        <dbReference type="EMBL" id="TMI87916.1"/>
    </source>
</evidence>
<dbReference type="InterPro" id="IPR050662">
    <property type="entry name" value="Sec-metab_biosynth-thioest"/>
</dbReference>